<dbReference type="Pfam" id="PF04366">
    <property type="entry name" value="Ysc84"/>
    <property type="match status" value="1"/>
</dbReference>
<evidence type="ECO:0000259" key="1">
    <source>
        <dbReference type="Pfam" id="PF04366"/>
    </source>
</evidence>
<keyword evidence="3" id="KW-1185">Reference proteome</keyword>
<dbReference type="STRING" id="413882.AAW51_2623"/>
<keyword evidence="2" id="KW-0449">Lipoprotein</keyword>
<reference evidence="2 3" key="1">
    <citation type="submission" date="2015-05" db="EMBL/GenBank/DDBJ databases">
        <authorList>
            <person name="Tang B."/>
            <person name="Yu Y."/>
        </authorList>
    </citation>
    <scope>NUCLEOTIDE SEQUENCE [LARGE SCALE GENOMIC DNA]</scope>
    <source>
        <strain evidence="2 3">DSM 7029</strain>
    </source>
</reference>
<evidence type="ECO:0000313" key="2">
    <source>
        <dbReference type="EMBL" id="AKJ29314.1"/>
    </source>
</evidence>
<dbReference type="EMBL" id="CP011371">
    <property type="protein sequence ID" value="AKJ29314.1"/>
    <property type="molecule type" value="Genomic_DNA"/>
</dbReference>
<name>A0A0G3BIR3_9BURK</name>
<feature type="domain" description="Ysc84 actin-binding" evidence="1">
    <location>
        <begin position="37"/>
        <end position="119"/>
    </location>
</feature>
<dbReference type="CDD" id="cd11524">
    <property type="entry name" value="SYLF"/>
    <property type="match status" value="1"/>
</dbReference>
<dbReference type="KEGG" id="pbh:AAW51_2623"/>
<gene>
    <name evidence="2" type="ORF">AAW51_2623</name>
</gene>
<dbReference type="Proteomes" id="UP000035352">
    <property type="component" value="Chromosome"/>
</dbReference>
<dbReference type="InterPro" id="IPR007461">
    <property type="entry name" value="Ysc84_actin-binding"/>
</dbReference>
<accession>A0A0G3BIR3</accession>
<dbReference type="AlphaFoldDB" id="A0A0G3BIR3"/>
<proteinExistence type="predicted"/>
<protein>
    <submittedName>
        <fullName evidence="2">Lipoprotein</fullName>
    </submittedName>
</protein>
<organism evidence="2 3">
    <name type="scientific">Caldimonas brevitalea</name>
    <dbReference type="NCBI Taxonomy" id="413882"/>
    <lineage>
        <taxon>Bacteria</taxon>
        <taxon>Pseudomonadati</taxon>
        <taxon>Pseudomonadota</taxon>
        <taxon>Betaproteobacteria</taxon>
        <taxon>Burkholderiales</taxon>
        <taxon>Sphaerotilaceae</taxon>
        <taxon>Caldimonas</taxon>
    </lineage>
</organism>
<dbReference type="PATRIC" id="fig|413882.6.peg.2735"/>
<sequence length="124" mass="12880">MLVFPKVVSAGFVVGASYGQGALRKDGKTTAYYSIGSASGGLLAGAQSKAMYLLFMTPDSMRKFESSAGWTAGVDASVVVAELGADAQVTTKTAQAPIIGFVRTRAGFMANLSIDGTKFNRLDL</sequence>
<evidence type="ECO:0000313" key="3">
    <source>
        <dbReference type="Proteomes" id="UP000035352"/>
    </source>
</evidence>